<protein>
    <submittedName>
        <fullName evidence="3">Unannotated protein</fullName>
    </submittedName>
</protein>
<keyword evidence="2" id="KW-0472">Membrane</keyword>
<accession>A0A6J7AMF2</accession>
<evidence type="ECO:0000313" key="3">
    <source>
        <dbReference type="EMBL" id="CAB4834136.1"/>
    </source>
</evidence>
<gene>
    <name evidence="3" type="ORF">UFOPK3204_01405</name>
</gene>
<dbReference type="InterPro" id="IPR052750">
    <property type="entry name" value="GH18_Chitinase"/>
</dbReference>
<sequence>MKKREGWITGIVVAAVLLAALGVWSIAKPASDSSAGESWLFSQSADGGFLSKNADGSYTLALTGVDPNTLAFTDRPVRSAKVLSTSSVVNSWNDSFGGDAPNAVLVELNPAGAEDSVVMTLGNPTMTGNVVSYPATILADEAISETLNGVVGSQRSTPPLKFNSASLFIDGASSLPSSDWPANVLVAPYVDAGGWPVPDFVGMGNATGLKNFSAGFITQSAPCVPQWGGANQPVTGGTVAAAITAFQSAGGRVIPSIGGQSAPEGGPDDLSANCTDVVKLQAAFEQIVSGLNLDRLDFDIEASNGIVYNQANSQRRAGAVAALQKAHPELQISLTLGTLPDGLPQAAVSVVNDFVNAGVKNLSLNAMAMWFGSNEPDMGATVFASLQATQGQFPNLPVGVTPALGAQGSGEDFTTANACALGASIAKAGNVSSLGWWKVGPQAPEADPGYLFVSSFQAGLSGNPCPTSPPGPPQPTPPPAGTVGVDIARTSGQTTISVNGSTEPYPFTVVLSPWSSTVTWVQSDSGCTQPGCLVVANGKLTLTTSDAGVAFGESGTSTPTTCTYTRSDGTTAPCSIGAVTGSAPLAPSPSPSPSASASAAPATSAAPSSAPSAAPSSAPSTAPSSAAPAPSSSAPAPASAVPSLSAS</sequence>
<evidence type="ECO:0000256" key="1">
    <source>
        <dbReference type="SAM" id="MobiDB-lite"/>
    </source>
</evidence>
<keyword evidence="2" id="KW-0812">Transmembrane</keyword>
<feature type="region of interest" description="Disordered" evidence="1">
    <location>
        <begin position="583"/>
        <end position="647"/>
    </location>
</feature>
<proteinExistence type="predicted"/>
<reference evidence="3" key="1">
    <citation type="submission" date="2020-05" db="EMBL/GenBank/DDBJ databases">
        <authorList>
            <person name="Chiriac C."/>
            <person name="Salcher M."/>
            <person name="Ghai R."/>
            <person name="Kavagutti S V."/>
        </authorList>
    </citation>
    <scope>NUCLEOTIDE SEQUENCE</scope>
</reference>
<dbReference type="InterPro" id="IPR017853">
    <property type="entry name" value="GH"/>
</dbReference>
<name>A0A6J7AMF2_9ZZZZ</name>
<feature type="transmembrane region" description="Helical" evidence="2">
    <location>
        <begin position="7"/>
        <end position="27"/>
    </location>
</feature>
<dbReference type="EMBL" id="CAFABK010000080">
    <property type="protein sequence ID" value="CAB4834136.1"/>
    <property type="molecule type" value="Genomic_DNA"/>
</dbReference>
<dbReference type="SUPFAM" id="SSF51445">
    <property type="entry name" value="(Trans)glycosidases"/>
    <property type="match status" value="1"/>
</dbReference>
<dbReference type="PANTHER" id="PTHR42976:SF1">
    <property type="entry name" value="GH18 DOMAIN-CONTAINING PROTEIN-RELATED"/>
    <property type="match status" value="1"/>
</dbReference>
<feature type="compositionally biased region" description="Low complexity" evidence="1">
    <location>
        <begin position="593"/>
        <end position="647"/>
    </location>
</feature>
<evidence type="ECO:0000256" key="2">
    <source>
        <dbReference type="SAM" id="Phobius"/>
    </source>
</evidence>
<dbReference type="PANTHER" id="PTHR42976">
    <property type="entry name" value="BIFUNCTIONAL CHITINASE/LYSOZYME-RELATED"/>
    <property type="match status" value="1"/>
</dbReference>
<dbReference type="Gene3D" id="3.20.20.80">
    <property type="entry name" value="Glycosidases"/>
    <property type="match status" value="1"/>
</dbReference>
<keyword evidence="2" id="KW-1133">Transmembrane helix</keyword>
<dbReference type="AlphaFoldDB" id="A0A6J7AMF2"/>
<organism evidence="3">
    <name type="scientific">freshwater metagenome</name>
    <dbReference type="NCBI Taxonomy" id="449393"/>
    <lineage>
        <taxon>unclassified sequences</taxon>
        <taxon>metagenomes</taxon>
        <taxon>ecological metagenomes</taxon>
    </lineage>
</organism>